<dbReference type="RefSeq" id="WP_129226324.1">
    <property type="nucleotide sequence ID" value="NZ_QYBB01000010.1"/>
</dbReference>
<evidence type="ECO:0000313" key="3">
    <source>
        <dbReference type="Proteomes" id="UP000290759"/>
    </source>
</evidence>
<feature type="compositionally biased region" description="Basic and acidic residues" evidence="1">
    <location>
        <begin position="156"/>
        <end position="190"/>
    </location>
</feature>
<dbReference type="AlphaFoldDB" id="A0A4Q2U5M6"/>
<protein>
    <submittedName>
        <fullName evidence="2">Uncharacterized protein</fullName>
    </submittedName>
</protein>
<evidence type="ECO:0000313" key="2">
    <source>
        <dbReference type="EMBL" id="RYC31889.1"/>
    </source>
</evidence>
<sequence>MTQDLIASAELLINRPGSEPTQADLNRAASTLYYALFHEISKTCADLFMGSIQEDYRRAWQQVYRALAHENTKTRCRDLEIMRKFPESIQEFATQFVTLQELRHQCDYDPLSKTPKTTVETELGNVRDVTQRFSATNELDLRAFCSFVLFPKREDPLRKRAEEEREQERARALRAEQEARGPAVRAERAARRASQNAQESS</sequence>
<feature type="region of interest" description="Disordered" evidence="1">
    <location>
        <begin position="156"/>
        <end position="201"/>
    </location>
</feature>
<name>A0A4Q2U5M6_9HYPH</name>
<keyword evidence="3" id="KW-1185">Reference proteome</keyword>
<comment type="caution">
    <text evidence="2">The sequence shown here is derived from an EMBL/GenBank/DDBJ whole genome shotgun (WGS) entry which is preliminary data.</text>
</comment>
<accession>A0A4Q2U5M6</accession>
<proteinExistence type="predicted"/>
<reference evidence="2 3" key="2">
    <citation type="submission" date="2019-02" db="EMBL/GenBank/DDBJ databases">
        <title>'Lichenibacterium ramalinii' gen. nov. sp. nov., 'Lichenibacterium minor' gen. nov. sp. nov.</title>
        <authorList>
            <person name="Pankratov T."/>
        </authorList>
    </citation>
    <scope>NUCLEOTIDE SEQUENCE [LARGE SCALE GENOMIC DNA]</scope>
    <source>
        <strain evidence="2 3">RmlP026</strain>
    </source>
</reference>
<dbReference type="Proteomes" id="UP000290759">
    <property type="component" value="Unassembled WGS sequence"/>
</dbReference>
<dbReference type="EMBL" id="QYBB01000010">
    <property type="protein sequence ID" value="RYC31889.1"/>
    <property type="molecule type" value="Genomic_DNA"/>
</dbReference>
<feature type="compositionally biased region" description="Low complexity" evidence="1">
    <location>
        <begin position="192"/>
        <end position="201"/>
    </location>
</feature>
<organism evidence="2 3">
    <name type="scientific">Lichenibacterium minor</name>
    <dbReference type="NCBI Taxonomy" id="2316528"/>
    <lineage>
        <taxon>Bacteria</taxon>
        <taxon>Pseudomonadati</taxon>
        <taxon>Pseudomonadota</taxon>
        <taxon>Alphaproteobacteria</taxon>
        <taxon>Hyphomicrobiales</taxon>
        <taxon>Lichenihabitantaceae</taxon>
        <taxon>Lichenibacterium</taxon>
    </lineage>
</organism>
<evidence type="ECO:0000256" key="1">
    <source>
        <dbReference type="SAM" id="MobiDB-lite"/>
    </source>
</evidence>
<reference evidence="2 3" key="1">
    <citation type="submission" date="2018-12" db="EMBL/GenBank/DDBJ databases">
        <authorList>
            <person name="Grouzdev D.S."/>
            <person name="Krutkina M.S."/>
        </authorList>
    </citation>
    <scope>NUCLEOTIDE SEQUENCE [LARGE SCALE GENOMIC DNA]</scope>
    <source>
        <strain evidence="2 3">RmlP026</strain>
    </source>
</reference>
<dbReference type="OrthoDB" id="7845978at2"/>
<dbReference type="Gene3D" id="1.20.120.330">
    <property type="entry name" value="Nucleotidyltransferases domain 2"/>
    <property type="match status" value="1"/>
</dbReference>
<gene>
    <name evidence="2" type="ORF">D3273_10655</name>
</gene>